<reference evidence="2" key="2">
    <citation type="submission" date="2020-10" db="EMBL/GenBank/DDBJ databases">
        <authorList>
            <person name="Cooper E.A."/>
            <person name="Brenton Z.W."/>
            <person name="Flinn B.S."/>
            <person name="Jenkins J."/>
            <person name="Shu S."/>
            <person name="Flowers D."/>
            <person name="Luo F."/>
            <person name="Wang Y."/>
            <person name="Xia P."/>
            <person name="Barry K."/>
            <person name="Daum C."/>
            <person name="Lipzen A."/>
            <person name="Yoshinaga Y."/>
            <person name="Schmutz J."/>
            <person name="Saski C."/>
            <person name="Vermerris W."/>
            <person name="Kresovich S."/>
        </authorList>
    </citation>
    <scope>NUCLEOTIDE SEQUENCE</scope>
</reference>
<proteinExistence type="predicted"/>
<reference evidence="2" key="1">
    <citation type="journal article" date="2019" name="BMC Genomics">
        <title>A new reference genome for Sorghum bicolor reveals high levels of sequence similarity between sweet and grain genotypes: implications for the genetics of sugar metabolism.</title>
        <authorList>
            <person name="Cooper E.A."/>
            <person name="Brenton Z.W."/>
            <person name="Flinn B.S."/>
            <person name="Jenkins J."/>
            <person name="Shu S."/>
            <person name="Flowers D."/>
            <person name="Luo F."/>
            <person name="Wang Y."/>
            <person name="Xia P."/>
            <person name="Barry K."/>
            <person name="Daum C."/>
            <person name="Lipzen A."/>
            <person name="Yoshinaga Y."/>
            <person name="Schmutz J."/>
            <person name="Saski C."/>
            <person name="Vermerris W."/>
            <person name="Kresovich S."/>
        </authorList>
    </citation>
    <scope>NUCLEOTIDE SEQUENCE</scope>
</reference>
<organism evidence="2 3">
    <name type="scientific">Sorghum bicolor</name>
    <name type="common">Sorghum</name>
    <name type="synonym">Sorghum vulgare</name>
    <dbReference type="NCBI Taxonomy" id="4558"/>
    <lineage>
        <taxon>Eukaryota</taxon>
        <taxon>Viridiplantae</taxon>
        <taxon>Streptophyta</taxon>
        <taxon>Embryophyta</taxon>
        <taxon>Tracheophyta</taxon>
        <taxon>Spermatophyta</taxon>
        <taxon>Magnoliopsida</taxon>
        <taxon>Liliopsida</taxon>
        <taxon>Poales</taxon>
        <taxon>Poaceae</taxon>
        <taxon>PACMAD clade</taxon>
        <taxon>Panicoideae</taxon>
        <taxon>Andropogonodae</taxon>
        <taxon>Andropogoneae</taxon>
        <taxon>Sorghinae</taxon>
        <taxon>Sorghum</taxon>
    </lineage>
</organism>
<dbReference type="AlphaFoldDB" id="A0A921S6T4"/>
<gene>
    <name evidence="2" type="ORF">BDA96_01G566600</name>
</gene>
<name>A0A921S6T4_SORBI</name>
<evidence type="ECO:0000313" key="3">
    <source>
        <dbReference type="Proteomes" id="UP000807115"/>
    </source>
</evidence>
<dbReference type="Proteomes" id="UP000807115">
    <property type="component" value="Chromosome 1"/>
</dbReference>
<dbReference type="EMBL" id="CM027680">
    <property type="protein sequence ID" value="KAG0553109.1"/>
    <property type="molecule type" value="Genomic_DNA"/>
</dbReference>
<accession>A0A921S6T4</accession>
<evidence type="ECO:0000256" key="1">
    <source>
        <dbReference type="SAM" id="MobiDB-lite"/>
    </source>
</evidence>
<comment type="caution">
    <text evidence="2">The sequence shown here is derived from an EMBL/GenBank/DDBJ whole genome shotgun (WGS) entry which is preliminary data.</text>
</comment>
<feature type="region of interest" description="Disordered" evidence="1">
    <location>
        <begin position="19"/>
        <end position="50"/>
    </location>
</feature>
<sequence>MRGERPTGFPRCVVLASSTGLPRARARSHAPPTTASSSLPSGSSGADKSSGIEAIDARMQGQGIYYSMQRNPFECKSCVFTPRAAMGSSGHALHDANRIHSLGFGSSSKDWDRIRLRKAQLINFLSTLTEQKEKADMIVLDSDDENGNRSGYNKLASEIGKELTTSEVARNITGRVTSNGSQAFVTMHADGDDVRSGGRRADQASDGDPREAGNSAEPKEMKAGNEDGRGGVVRPKRAVKPNPKYFGSTWQNR</sequence>
<protein>
    <submittedName>
        <fullName evidence="2">Uncharacterized protein</fullName>
    </submittedName>
</protein>
<feature type="compositionally biased region" description="Low complexity" evidence="1">
    <location>
        <begin position="29"/>
        <end position="50"/>
    </location>
</feature>
<feature type="region of interest" description="Disordered" evidence="1">
    <location>
        <begin position="180"/>
        <end position="253"/>
    </location>
</feature>
<feature type="compositionally biased region" description="Basic and acidic residues" evidence="1">
    <location>
        <begin position="189"/>
        <end position="229"/>
    </location>
</feature>
<evidence type="ECO:0000313" key="2">
    <source>
        <dbReference type="EMBL" id="KAG0553109.1"/>
    </source>
</evidence>